<protein>
    <submittedName>
        <fullName evidence="3">Uncharacterized protein</fullName>
    </submittedName>
</protein>
<keyword evidence="2" id="KW-0472">Membrane</keyword>
<name>A0A2M9B9I9_9BACT</name>
<evidence type="ECO:0000313" key="4">
    <source>
        <dbReference type="Proteomes" id="UP000228535"/>
    </source>
</evidence>
<accession>A0A2M9B9I9</accession>
<reference evidence="3 4" key="1">
    <citation type="submission" date="2017-11" db="EMBL/GenBank/DDBJ databases">
        <title>Genomic Encyclopedia of Archaeal and Bacterial Type Strains, Phase II (KMG-II): From Individual Species to Whole Genera.</title>
        <authorList>
            <person name="Goeker M."/>
        </authorList>
    </citation>
    <scope>NUCLEOTIDE SEQUENCE [LARGE SCALE GENOMIC DNA]</scope>
    <source>
        <strain evidence="3 4">DSM 11115</strain>
    </source>
</reference>
<organism evidence="3 4">
    <name type="scientific">Hymenobacter chitinivorans DSM 11115</name>
    <dbReference type="NCBI Taxonomy" id="1121954"/>
    <lineage>
        <taxon>Bacteria</taxon>
        <taxon>Pseudomonadati</taxon>
        <taxon>Bacteroidota</taxon>
        <taxon>Cytophagia</taxon>
        <taxon>Cytophagales</taxon>
        <taxon>Hymenobacteraceae</taxon>
        <taxon>Hymenobacter</taxon>
    </lineage>
</organism>
<dbReference type="RefSeq" id="WP_157807531.1">
    <property type="nucleotide sequence ID" value="NZ_PGFA01000002.1"/>
</dbReference>
<proteinExistence type="predicted"/>
<comment type="caution">
    <text evidence="3">The sequence shown here is derived from an EMBL/GenBank/DDBJ whole genome shotgun (WGS) entry which is preliminary data.</text>
</comment>
<evidence type="ECO:0000256" key="1">
    <source>
        <dbReference type="SAM" id="MobiDB-lite"/>
    </source>
</evidence>
<feature type="transmembrane region" description="Helical" evidence="2">
    <location>
        <begin position="46"/>
        <end position="69"/>
    </location>
</feature>
<dbReference type="Proteomes" id="UP000228535">
    <property type="component" value="Unassembled WGS sequence"/>
</dbReference>
<dbReference type="OrthoDB" id="894356at2"/>
<keyword evidence="2" id="KW-1133">Transmembrane helix</keyword>
<keyword evidence="4" id="KW-1185">Reference proteome</keyword>
<sequence>MNRFAALSALSPALLRRAGVLAGVSFLLGLLLVTYLFGVSDHFFGRLFGAFFVLFWLLAVTFLGVVPFVNWAATRWFGKEWSDEPAAPVRRTRSASASVAVNNRKPTRPVPRQNTPKHP</sequence>
<evidence type="ECO:0000313" key="3">
    <source>
        <dbReference type="EMBL" id="PJJ54622.1"/>
    </source>
</evidence>
<evidence type="ECO:0000256" key="2">
    <source>
        <dbReference type="SAM" id="Phobius"/>
    </source>
</evidence>
<keyword evidence="2" id="KW-0812">Transmembrane</keyword>
<feature type="region of interest" description="Disordered" evidence="1">
    <location>
        <begin position="85"/>
        <end position="119"/>
    </location>
</feature>
<dbReference type="EMBL" id="PGFA01000002">
    <property type="protein sequence ID" value="PJJ54622.1"/>
    <property type="molecule type" value="Genomic_DNA"/>
</dbReference>
<dbReference type="AlphaFoldDB" id="A0A2M9B9I9"/>
<gene>
    <name evidence="3" type="ORF">CLV45_2964</name>
</gene>